<reference evidence="3 5" key="3">
    <citation type="submission" date="2019-02" db="EMBL/GenBank/DDBJ databases">
        <authorList>
            <person name="Zhang G."/>
        </authorList>
    </citation>
    <scope>NUCLEOTIDE SEQUENCE [LARGE SCALE GENOMIC DNA]</scope>
    <source>
        <strain evidence="3 5">CMB17</strain>
    </source>
</reference>
<proteinExistence type="predicted"/>
<keyword evidence="5" id="KW-1185">Reference proteome</keyword>
<reference evidence="4" key="1">
    <citation type="submission" date="2017-06" db="EMBL/GenBank/DDBJ databases">
        <authorList>
            <person name="Varghese N."/>
            <person name="Submissions S."/>
        </authorList>
    </citation>
    <scope>NUCLEOTIDE SEQUENCE [LARGE SCALE GENOMIC DNA]</scope>
    <source>
        <strain evidence="4">DSM 26170</strain>
    </source>
</reference>
<sequence length="94" mass="10072">MTPNFITGLAVSTPTAVADPLALWMDDLPAVRRNLGFATIVIGARQQAQGPVLHYLRDGRVCIDAGGRVLTGRSVTPKPAPRSLWSRLSGRHPS</sequence>
<organism evidence="2 4">
    <name type="scientific">Paracoccus sediminis</name>
    <dbReference type="NCBI Taxonomy" id="1214787"/>
    <lineage>
        <taxon>Bacteria</taxon>
        <taxon>Pseudomonadati</taxon>
        <taxon>Pseudomonadota</taxon>
        <taxon>Alphaproteobacteria</taxon>
        <taxon>Rhodobacterales</taxon>
        <taxon>Paracoccaceae</taxon>
        <taxon>Paracoccus</taxon>
    </lineage>
</organism>
<reference evidence="2" key="2">
    <citation type="submission" date="2017-06" db="EMBL/GenBank/DDBJ databases">
        <authorList>
            <person name="Kim H.J."/>
            <person name="Triplett B.A."/>
        </authorList>
    </citation>
    <scope>NUCLEOTIDE SEQUENCE [LARGE SCALE GENOMIC DNA]</scope>
    <source>
        <strain evidence="2">DSM 26170</strain>
    </source>
</reference>
<evidence type="ECO:0000313" key="2">
    <source>
        <dbReference type="EMBL" id="SNR37594.1"/>
    </source>
</evidence>
<dbReference type="EMBL" id="FZNM01000003">
    <property type="protein sequence ID" value="SNR37594.1"/>
    <property type="molecule type" value="Genomic_DNA"/>
</dbReference>
<dbReference type="AlphaFoldDB" id="A0A238VTW4"/>
<protein>
    <submittedName>
        <fullName evidence="2">Uncharacterized protein</fullName>
    </submittedName>
</protein>
<dbReference type="EMBL" id="SIRL01000003">
    <property type="protein sequence ID" value="TBN51273.1"/>
    <property type="molecule type" value="Genomic_DNA"/>
</dbReference>
<name>A0A238VTW4_9RHOB</name>
<evidence type="ECO:0000313" key="4">
    <source>
        <dbReference type="Proteomes" id="UP000198409"/>
    </source>
</evidence>
<evidence type="ECO:0000313" key="3">
    <source>
        <dbReference type="EMBL" id="TBN51273.1"/>
    </source>
</evidence>
<gene>
    <name evidence="3" type="ORF">EYF88_05520</name>
    <name evidence="2" type="ORF">SAMN06265378_10311</name>
</gene>
<dbReference type="Proteomes" id="UP000198409">
    <property type="component" value="Unassembled WGS sequence"/>
</dbReference>
<dbReference type="Proteomes" id="UP000292859">
    <property type="component" value="Unassembled WGS sequence"/>
</dbReference>
<feature type="region of interest" description="Disordered" evidence="1">
    <location>
        <begin position="73"/>
        <end position="94"/>
    </location>
</feature>
<evidence type="ECO:0000256" key="1">
    <source>
        <dbReference type="SAM" id="MobiDB-lite"/>
    </source>
</evidence>
<accession>A0A238VTW4</accession>
<dbReference type="RefSeq" id="WP_089387199.1">
    <property type="nucleotide sequence ID" value="NZ_FZNM01000003.1"/>
</dbReference>
<evidence type="ECO:0000313" key="5">
    <source>
        <dbReference type="Proteomes" id="UP000292859"/>
    </source>
</evidence>
<dbReference type="OrthoDB" id="7775647at2"/>